<dbReference type="EMBL" id="CAEZSV010000023">
    <property type="protein sequence ID" value="CAB4547615.1"/>
    <property type="molecule type" value="Genomic_DNA"/>
</dbReference>
<gene>
    <name evidence="1" type="ORF">UFOPK1506_00226</name>
</gene>
<dbReference type="AlphaFoldDB" id="A0A6J6C959"/>
<protein>
    <submittedName>
        <fullName evidence="1">Unannotated protein</fullName>
    </submittedName>
</protein>
<sequence>MALSGVPSRGLDSRGDISNWLDLTNIWMKKKLGKEFAFDTYKSSYDVSFMKSSVSAKDIAAKDLLDPKSKIKGITILDRLRNEFVKQAGSAVSKKYLLFVVDAAMSKSYCGLGQQPGRIAMATPRGDCWDPTKGYLAQIAKLNSPSATIAHELIHNTGVGHPCGQQSDLMIGSGCKLSSSPIEITLDAQRKLYVGTSKAGANILKAKFWKK</sequence>
<accession>A0A6J6C959</accession>
<evidence type="ECO:0000313" key="1">
    <source>
        <dbReference type="EMBL" id="CAB4547615.1"/>
    </source>
</evidence>
<organism evidence="1">
    <name type="scientific">freshwater metagenome</name>
    <dbReference type="NCBI Taxonomy" id="449393"/>
    <lineage>
        <taxon>unclassified sequences</taxon>
        <taxon>metagenomes</taxon>
        <taxon>ecological metagenomes</taxon>
    </lineage>
</organism>
<name>A0A6J6C959_9ZZZZ</name>
<reference evidence="1" key="1">
    <citation type="submission" date="2020-05" db="EMBL/GenBank/DDBJ databases">
        <authorList>
            <person name="Chiriac C."/>
            <person name="Salcher M."/>
            <person name="Ghai R."/>
            <person name="Kavagutti S V."/>
        </authorList>
    </citation>
    <scope>NUCLEOTIDE SEQUENCE</scope>
</reference>
<proteinExistence type="predicted"/>